<dbReference type="EMBL" id="HBUF01119637">
    <property type="protein sequence ID" value="CAG6641887.1"/>
    <property type="molecule type" value="Transcribed_RNA"/>
</dbReference>
<name>A0A8D8R291_9HEMI</name>
<evidence type="ECO:0000256" key="1">
    <source>
        <dbReference type="SAM" id="MobiDB-lite"/>
    </source>
</evidence>
<feature type="region of interest" description="Disordered" evidence="1">
    <location>
        <begin position="51"/>
        <end position="71"/>
    </location>
</feature>
<reference evidence="2" key="1">
    <citation type="submission" date="2021-05" db="EMBL/GenBank/DDBJ databases">
        <authorList>
            <person name="Alioto T."/>
            <person name="Alioto T."/>
            <person name="Gomez Garrido J."/>
        </authorList>
    </citation>
    <scope>NUCLEOTIDE SEQUENCE</scope>
</reference>
<sequence>MTLTPPPRVQGMTAAASPTRQSPVLHLRTTSITTTRLTTMIRAATRNQPNRTFTRSLHPDERQRTGLRHSRRTCPSVQASACSTSWQHSVSDPLCSSLKRPRVAAAPCAVIILGYHPLRSLGPPHHPQLQPKQRPQPFLTTGRSARGLVLCPTCRSHVSGTRR</sequence>
<organism evidence="2">
    <name type="scientific">Cacopsylla melanoneura</name>
    <dbReference type="NCBI Taxonomy" id="428564"/>
    <lineage>
        <taxon>Eukaryota</taxon>
        <taxon>Metazoa</taxon>
        <taxon>Ecdysozoa</taxon>
        <taxon>Arthropoda</taxon>
        <taxon>Hexapoda</taxon>
        <taxon>Insecta</taxon>
        <taxon>Pterygota</taxon>
        <taxon>Neoptera</taxon>
        <taxon>Paraneoptera</taxon>
        <taxon>Hemiptera</taxon>
        <taxon>Sternorrhyncha</taxon>
        <taxon>Psylloidea</taxon>
        <taxon>Psyllidae</taxon>
        <taxon>Psyllinae</taxon>
        <taxon>Cacopsylla</taxon>
    </lineage>
</organism>
<protein>
    <submittedName>
        <fullName evidence="2">Uncharacterized protein</fullName>
    </submittedName>
</protein>
<feature type="region of interest" description="Disordered" evidence="1">
    <location>
        <begin position="1"/>
        <end position="22"/>
    </location>
</feature>
<proteinExistence type="predicted"/>
<evidence type="ECO:0000313" key="2">
    <source>
        <dbReference type="EMBL" id="CAG6641887.1"/>
    </source>
</evidence>
<accession>A0A8D8R291</accession>
<dbReference type="AlphaFoldDB" id="A0A8D8R291"/>